<dbReference type="InterPro" id="IPR036157">
    <property type="entry name" value="dUTPase-like_sf"/>
</dbReference>
<dbReference type="Pfam" id="PF00692">
    <property type="entry name" value="dUTPase"/>
    <property type="match status" value="1"/>
</dbReference>
<dbReference type="Gene3D" id="2.70.40.10">
    <property type="match status" value="1"/>
</dbReference>
<dbReference type="InterPro" id="IPR029054">
    <property type="entry name" value="dUTPase-like"/>
</dbReference>
<reference evidence="6" key="1">
    <citation type="journal article" date="2015" name="PLoS ONE">
        <title>Life-style and genome structure of marine pseudoalteromonas siphovirus b8b isolated from the northwestern mediterranean sea.</title>
        <authorList>
            <person name="Lara E."/>
            <person name="Holmfeldt K."/>
            <person name="Solonenko N."/>
            <person name="Sa E.L."/>
            <person name="Ignacio-Espinoza J.C."/>
            <person name="Cornejo-Castillo F.M."/>
            <person name="Verberkmoes N.C."/>
            <person name="Vaque D."/>
            <person name="Sullivan M.B."/>
            <person name="Acinas S.G."/>
        </authorList>
    </citation>
    <scope>NUCLEOTIDE SEQUENCE [LARGE SCALE GENOMIC DNA]</scope>
</reference>
<dbReference type="PANTHER" id="PTHR11241:SF0">
    <property type="entry name" value="DEOXYURIDINE 5'-TRIPHOSPHATE NUCLEOTIDOHYDROLASE"/>
    <property type="match status" value="1"/>
</dbReference>
<sequence>MKLLEFIKLSGTTGVSTNQLCYNKNYSMEEVTELVDSGKVLVSHDNSRLIHPAFAPIHHKTRDSAGADVQCLEDVTIKPGEMVCITTNLTIPDHMQPDEMFIIAPRSSTYKKVGTIILVNSIGIIESDFPGNVGFQYVNIGTKQVKIKKGTDIGQAVCVQFRQMFPYANVERNGGIGSTDE</sequence>
<gene>
    <name evidence="6" type="ORF">B8b_02</name>
</gene>
<dbReference type="EMBL" id="KJ944830">
    <property type="protein sequence ID" value="AII27453.1"/>
    <property type="molecule type" value="Genomic_DNA"/>
</dbReference>
<keyword evidence="4" id="KW-0546">Nucleotide metabolism</keyword>
<dbReference type="PANTHER" id="PTHR11241">
    <property type="entry name" value="DEOXYURIDINE 5'-TRIPHOSPHATE NUCLEOTIDOHYDROLASE"/>
    <property type="match status" value="1"/>
</dbReference>
<dbReference type="SUPFAM" id="SSF51283">
    <property type="entry name" value="dUTPase-like"/>
    <property type="match status" value="1"/>
</dbReference>
<organism evidence="6">
    <name type="scientific">Pseudoalteromonas phage B8b</name>
    <dbReference type="NCBI Taxonomy" id="1506997"/>
    <lineage>
        <taxon>Viruses</taxon>
        <taxon>Duplodnaviria</taxon>
        <taxon>Heunggongvirae</taxon>
        <taxon>Uroviricota</taxon>
        <taxon>Caudoviricetes</taxon>
    </lineage>
</organism>
<feature type="domain" description="dUTPase-like" evidence="5">
    <location>
        <begin position="57"/>
        <end position="165"/>
    </location>
</feature>
<keyword evidence="3" id="KW-0378">Hydrolase</keyword>
<dbReference type="GO" id="GO:0004170">
    <property type="term" value="F:dUTP diphosphatase activity"/>
    <property type="evidence" value="ECO:0007669"/>
    <property type="project" value="UniProtKB-EC"/>
</dbReference>
<name>A0A076G6D5_9CAUD</name>
<dbReference type="EC" id="3.6.1.23" evidence="2"/>
<proteinExistence type="inferred from homology"/>
<dbReference type="InterPro" id="IPR008181">
    <property type="entry name" value="dUTPase"/>
</dbReference>
<accession>A0A076G6D5</accession>
<comment type="similarity">
    <text evidence="1">Belongs to the dUTPase family.</text>
</comment>
<evidence type="ECO:0000256" key="2">
    <source>
        <dbReference type="ARBA" id="ARBA00012379"/>
    </source>
</evidence>
<evidence type="ECO:0000259" key="5">
    <source>
        <dbReference type="Pfam" id="PF00692"/>
    </source>
</evidence>
<dbReference type="GO" id="GO:0000287">
    <property type="term" value="F:magnesium ion binding"/>
    <property type="evidence" value="ECO:0007669"/>
    <property type="project" value="InterPro"/>
</dbReference>
<evidence type="ECO:0000256" key="1">
    <source>
        <dbReference type="ARBA" id="ARBA00006581"/>
    </source>
</evidence>
<dbReference type="CDD" id="cd07557">
    <property type="entry name" value="trimeric_dUTPase"/>
    <property type="match status" value="1"/>
</dbReference>
<dbReference type="GO" id="GO:0006226">
    <property type="term" value="P:dUMP biosynthetic process"/>
    <property type="evidence" value="ECO:0007669"/>
    <property type="project" value="InterPro"/>
</dbReference>
<dbReference type="InterPro" id="IPR033704">
    <property type="entry name" value="dUTPase_trimeric"/>
</dbReference>
<evidence type="ECO:0000256" key="3">
    <source>
        <dbReference type="ARBA" id="ARBA00022801"/>
    </source>
</evidence>
<dbReference type="GO" id="GO:0046081">
    <property type="term" value="P:dUTP catabolic process"/>
    <property type="evidence" value="ECO:0007669"/>
    <property type="project" value="InterPro"/>
</dbReference>
<evidence type="ECO:0000256" key="4">
    <source>
        <dbReference type="ARBA" id="ARBA00023080"/>
    </source>
</evidence>
<protein>
    <recommendedName>
        <fullName evidence="2">dUTP diphosphatase</fullName>
        <ecNumber evidence="2">3.6.1.23</ecNumber>
    </recommendedName>
</protein>
<evidence type="ECO:0000313" key="6">
    <source>
        <dbReference type="EMBL" id="AII27453.1"/>
    </source>
</evidence>